<feature type="transmembrane region" description="Helical" evidence="1">
    <location>
        <begin position="388"/>
        <end position="406"/>
    </location>
</feature>
<feature type="transmembrane region" description="Helical" evidence="1">
    <location>
        <begin position="353"/>
        <end position="376"/>
    </location>
</feature>
<accession>A0A1D8TUF8</accession>
<protein>
    <recommendedName>
        <fullName evidence="4">Oligosaccharide repeat unit polymerase</fullName>
    </recommendedName>
</protein>
<dbReference type="EMBL" id="CP017599">
    <property type="protein sequence ID" value="AOX01257.1"/>
    <property type="molecule type" value="Genomic_DNA"/>
</dbReference>
<sequence length="446" mass="50528">MLATAYLGLILCMLLTEIKRKKTGKLDFLTLANLIFFLVYAFPGFVLSANLENARHELNWGNTLYTDNPQTVIAIFVGYVLIVIGFYSKSAEKFGKTITIKSYSDNVVIVFAILLLLFSCLSIQIYGSQYGGVMVALAKSHLIRSTTVESGNLVFFKNFMFFSFFASYLLAALVFFSNVKKGKFILFSLFLLSVVASWISATLTAGRIPFVRYIIGFYLVYVLKTGKFSFTFTLTFVSSAALFLIHGKTLFFSLSALPDGYVAVVERFRQSLDSGSNESFSIIELVENFVFPVHSLDAAFNNHYPMRLFLDIYYGVLSLIPERLTNMEFPETLSFENTANIIGSNEFAIPPGILAFGIYSMSWVGLIIISLSFGWIGRYLQTIFNNQLHTIYWMPFVYILTAVTWIDFITFGDPEAYLIANFWFFAAMGLLLSFVSKVYWKKNYKL</sequence>
<feature type="transmembrane region" description="Helical" evidence="1">
    <location>
        <begin position="69"/>
        <end position="87"/>
    </location>
</feature>
<keyword evidence="1" id="KW-0472">Membrane</keyword>
<keyword evidence="1" id="KW-0812">Transmembrane</keyword>
<dbReference type="AlphaFoldDB" id="A0A1D8TUF8"/>
<feature type="transmembrane region" description="Helical" evidence="1">
    <location>
        <begin position="107"/>
        <end position="127"/>
    </location>
</feature>
<evidence type="ECO:0000313" key="2">
    <source>
        <dbReference type="EMBL" id="AOX01257.1"/>
    </source>
</evidence>
<feature type="transmembrane region" description="Helical" evidence="1">
    <location>
        <begin position="184"/>
        <end position="201"/>
    </location>
</feature>
<evidence type="ECO:0008006" key="4">
    <source>
        <dbReference type="Google" id="ProtNLM"/>
    </source>
</evidence>
<feature type="transmembrane region" description="Helical" evidence="1">
    <location>
        <begin position="418"/>
        <end position="440"/>
    </location>
</feature>
<reference evidence="3" key="1">
    <citation type="submission" date="2016-10" db="EMBL/GenBank/DDBJ databases">
        <title>Comparative genomics uncovers the prolific and rare metabolic potential of the cyanobacterial genus Moorea.</title>
        <authorList>
            <person name="Leao T."/>
            <person name="Castelao G."/>
            <person name="Korobeynikov A."/>
            <person name="Monroe E.A."/>
            <person name="Podell S."/>
            <person name="Glukhov E."/>
            <person name="Allen E."/>
            <person name="Gerwick W.H."/>
            <person name="Gerwick L."/>
        </authorList>
    </citation>
    <scope>NUCLEOTIDE SEQUENCE [LARGE SCALE GENOMIC DNA]</scope>
    <source>
        <strain evidence="3">PAL-8-15-08-1</strain>
    </source>
</reference>
<evidence type="ECO:0000256" key="1">
    <source>
        <dbReference type="SAM" id="Phobius"/>
    </source>
</evidence>
<organism evidence="2 3">
    <name type="scientific">Moorena producens PAL-8-15-08-1</name>
    <dbReference type="NCBI Taxonomy" id="1458985"/>
    <lineage>
        <taxon>Bacteria</taxon>
        <taxon>Bacillati</taxon>
        <taxon>Cyanobacteriota</taxon>
        <taxon>Cyanophyceae</taxon>
        <taxon>Coleofasciculales</taxon>
        <taxon>Coleofasciculaceae</taxon>
        <taxon>Moorena</taxon>
    </lineage>
</organism>
<evidence type="ECO:0000313" key="3">
    <source>
        <dbReference type="Proteomes" id="UP000177870"/>
    </source>
</evidence>
<dbReference type="KEGG" id="mpro:BJP34_19065"/>
<feature type="transmembrane region" description="Helical" evidence="1">
    <location>
        <begin position="230"/>
        <end position="251"/>
    </location>
</feature>
<name>A0A1D8TUF8_9CYAN</name>
<proteinExistence type="predicted"/>
<dbReference type="STRING" id="1458985.BJP34_19065"/>
<keyword evidence="1" id="KW-1133">Transmembrane helix</keyword>
<feature type="transmembrane region" description="Helical" evidence="1">
    <location>
        <begin position="28"/>
        <end position="49"/>
    </location>
</feature>
<dbReference type="OrthoDB" id="569077at2"/>
<dbReference type="RefSeq" id="WP_070393701.1">
    <property type="nucleotide sequence ID" value="NZ_CP017599.1"/>
</dbReference>
<feature type="transmembrane region" description="Helical" evidence="1">
    <location>
        <begin position="159"/>
        <end position="177"/>
    </location>
</feature>
<feature type="transmembrane region" description="Helical" evidence="1">
    <location>
        <begin position="207"/>
        <end position="223"/>
    </location>
</feature>
<gene>
    <name evidence="2" type="ORF">BJP34_19065</name>
</gene>
<dbReference type="Proteomes" id="UP000177870">
    <property type="component" value="Chromosome"/>
</dbReference>